<dbReference type="EMBL" id="FOQY01000037">
    <property type="protein sequence ID" value="SFK84545.1"/>
    <property type="molecule type" value="Genomic_DNA"/>
</dbReference>
<accession>A0A1I4CUH3</accession>
<organism evidence="1 2">
    <name type="scientific">Streptosporangium canum</name>
    <dbReference type="NCBI Taxonomy" id="324952"/>
    <lineage>
        <taxon>Bacteria</taxon>
        <taxon>Bacillati</taxon>
        <taxon>Actinomycetota</taxon>
        <taxon>Actinomycetes</taxon>
        <taxon>Streptosporangiales</taxon>
        <taxon>Streptosporangiaceae</taxon>
        <taxon>Streptosporangium</taxon>
    </lineage>
</organism>
<dbReference type="AlphaFoldDB" id="A0A1I4CUH3"/>
<evidence type="ECO:0000313" key="1">
    <source>
        <dbReference type="EMBL" id="SFK84545.1"/>
    </source>
</evidence>
<proteinExistence type="predicted"/>
<protein>
    <submittedName>
        <fullName evidence="1">Uncharacterized protein</fullName>
    </submittedName>
</protein>
<keyword evidence="2" id="KW-1185">Reference proteome</keyword>
<reference evidence="2" key="1">
    <citation type="submission" date="2016-10" db="EMBL/GenBank/DDBJ databases">
        <authorList>
            <person name="Varghese N."/>
            <person name="Submissions S."/>
        </authorList>
    </citation>
    <scope>NUCLEOTIDE SEQUENCE [LARGE SCALE GENOMIC DNA]</scope>
    <source>
        <strain evidence="2">CGMCC 4.2126</strain>
    </source>
</reference>
<dbReference type="Proteomes" id="UP000199111">
    <property type="component" value="Unassembled WGS sequence"/>
</dbReference>
<name>A0A1I4CUH3_9ACTN</name>
<evidence type="ECO:0000313" key="2">
    <source>
        <dbReference type="Proteomes" id="UP000199111"/>
    </source>
</evidence>
<gene>
    <name evidence="1" type="ORF">SAMN05216275_13783</name>
</gene>
<sequence>MRPSAEFYERVETAIVDGTFYGDFTFNLGRLIAPRRLGQEEVARMRAVYVPRGDTLSRAVVAARDTGAVVLCAHPGNGRRITAVNVAAGLELSPEWLVIDEDDVRASLHCKKRRTYLLNLQESAPEVLPALGRELAGYIVRLREVGSCLVVLATEHELGTLDLAVQPETVKLRASDPREVFLAHLARWRSREECQAWAADDRIGGILSGASSQDAVRLTEHVHESGHRTPQEGIQEVLAAYHNWEKELRSWFETTQAPEQGYRRALLLSVAAMEGSPVAKVFDAADMLCATVGIPYPSGRGLIGPGVNAHLQDVDARYVNGQVEFTRPRYGVAVLDHVWEDRPFFKDHLTDWLRELRDDQPAAILLRLAMRHSLPDLVVETVQQWSGQDPERAVRILTVAAMSDELGRAVRSRMYVWARNGNQESLHLVVAAVCGGPLADGFDRIAFTRLKHLAGRDSERVEASVLDALARLVTRPRLRVPTVMEVVKWVETAGRARRTGLRAFVGLAALRSPEGRLVLMPHSPREETLIDTLADGWRAALRDPESADTAKKAAVVWLEEVVRGDADSEVICRVLAKACRSSMDVGVLAPLIWHWARTAPEDGVDRESLCIELMRRIGEADSLTSGISLLGAYDVEETTEWDS</sequence>